<sequence length="64" mass="6462">MNTPPGCMWSPSTQAGFPEEADRPKSGDAASGGLRRDGRASRAGGCRGALPGTLSPPNPGPRQA</sequence>
<feature type="compositionally biased region" description="Low complexity" evidence="1">
    <location>
        <begin position="41"/>
        <end position="50"/>
    </location>
</feature>
<name>A0A6B0RVQ4_9CETA</name>
<feature type="compositionally biased region" description="Pro residues" evidence="1">
    <location>
        <begin position="54"/>
        <end position="64"/>
    </location>
</feature>
<evidence type="ECO:0000313" key="3">
    <source>
        <dbReference type="Proteomes" id="UP000322234"/>
    </source>
</evidence>
<evidence type="ECO:0000313" key="2">
    <source>
        <dbReference type="EMBL" id="MXQ94140.1"/>
    </source>
</evidence>
<organism evidence="2 3">
    <name type="scientific">Bos mutus</name>
    <name type="common">wild yak</name>
    <dbReference type="NCBI Taxonomy" id="72004"/>
    <lineage>
        <taxon>Eukaryota</taxon>
        <taxon>Metazoa</taxon>
        <taxon>Chordata</taxon>
        <taxon>Craniata</taxon>
        <taxon>Vertebrata</taxon>
        <taxon>Euteleostomi</taxon>
        <taxon>Mammalia</taxon>
        <taxon>Eutheria</taxon>
        <taxon>Laurasiatheria</taxon>
        <taxon>Artiodactyla</taxon>
        <taxon>Ruminantia</taxon>
        <taxon>Pecora</taxon>
        <taxon>Bovidae</taxon>
        <taxon>Bovinae</taxon>
        <taxon>Bos</taxon>
    </lineage>
</organism>
<dbReference type="EMBL" id="VBQZ03000105">
    <property type="protein sequence ID" value="MXQ94140.1"/>
    <property type="molecule type" value="Genomic_DNA"/>
</dbReference>
<evidence type="ECO:0000256" key="1">
    <source>
        <dbReference type="SAM" id="MobiDB-lite"/>
    </source>
</evidence>
<proteinExistence type="predicted"/>
<keyword evidence="3" id="KW-1185">Reference proteome</keyword>
<dbReference type="Proteomes" id="UP000322234">
    <property type="component" value="Unassembled WGS sequence"/>
</dbReference>
<comment type="caution">
    <text evidence="2">The sequence shown here is derived from an EMBL/GenBank/DDBJ whole genome shotgun (WGS) entry which is preliminary data.</text>
</comment>
<gene>
    <name evidence="2" type="ORF">E5288_WYG008499</name>
</gene>
<reference evidence="2" key="1">
    <citation type="submission" date="2019-10" db="EMBL/GenBank/DDBJ databases">
        <title>The sequence and de novo assembly of the wild yak genome.</title>
        <authorList>
            <person name="Liu Y."/>
        </authorList>
    </citation>
    <scope>NUCLEOTIDE SEQUENCE [LARGE SCALE GENOMIC DNA]</scope>
    <source>
        <strain evidence="2">WY2019</strain>
    </source>
</reference>
<protein>
    <submittedName>
        <fullName evidence="2">Uncharacterized protein</fullName>
    </submittedName>
</protein>
<feature type="region of interest" description="Disordered" evidence="1">
    <location>
        <begin position="1"/>
        <end position="64"/>
    </location>
</feature>
<dbReference type="AlphaFoldDB" id="A0A6B0RVQ4"/>
<accession>A0A6B0RVQ4</accession>